<reference evidence="2 3" key="1">
    <citation type="journal article" date="2024" name="G3 (Bethesda)">
        <title>Genome assembly of Hibiscus sabdariffa L. provides insights into metabolisms of medicinal natural products.</title>
        <authorList>
            <person name="Kim T."/>
        </authorList>
    </citation>
    <scope>NUCLEOTIDE SEQUENCE [LARGE SCALE GENOMIC DNA]</scope>
    <source>
        <strain evidence="2">TK-2024</strain>
        <tissue evidence="2">Old leaves</tissue>
    </source>
</reference>
<feature type="compositionally biased region" description="Basic and acidic residues" evidence="1">
    <location>
        <begin position="13"/>
        <end position="40"/>
    </location>
</feature>
<evidence type="ECO:0000313" key="3">
    <source>
        <dbReference type="Proteomes" id="UP001396334"/>
    </source>
</evidence>
<keyword evidence="3" id="KW-1185">Reference proteome</keyword>
<comment type="caution">
    <text evidence="2">The sequence shown here is derived from an EMBL/GenBank/DDBJ whole genome shotgun (WGS) entry which is preliminary data.</text>
</comment>
<evidence type="ECO:0000313" key="2">
    <source>
        <dbReference type="EMBL" id="KAK8993735.1"/>
    </source>
</evidence>
<dbReference type="EMBL" id="JBBPBN010000048">
    <property type="protein sequence ID" value="KAK8993735.1"/>
    <property type="molecule type" value="Genomic_DNA"/>
</dbReference>
<gene>
    <name evidence="2" type="ORF">V6N11_007955</name>
</gene>
<sequence>MVDEHAPISTSKPLKEQPIVKKRAVGEAHLEKTTTGLKEKKREKRGAVKSSTKKTCKQRGPNQTQPTKRGRRRGKTKAKMSHSPTPSRPKTPWVHLPPNKNML</sequence>
<proteinExistence type="predicted"/>
<dbReference type="Proteomes" id="UP001396334">
    <property type="component" value="Unassembled WGS sequence"/>
</dbReference>
<feature type="compositionally biased region" description="Basic residues" evidence="1">
    <location>
        <begin position="68"/>
        <end position="80"/>
    </location>
</feature>
<feature type="region of interest" description="Disordered" evidence="1">
    <location>
        <begin position="1"/>
        <end position="103"/>
    </location>
</feature>
<protein>
    <submittedName>
        <fullName evidence="2">Uncharacterized protein</fullName>
    </submittedName>
</protein>
<evidence type="ECO:0000256" key="1">
    <source>
        <dbReference type="SAM" id="MobiDB-lite"/>
    </source>
</evidence>
<organism evidence="2 3">
    <name type="scientific">Hibiscus sabdariffa</name>
    <name type="common">roselle</name>
    <dbReference type="NCBI Taxonomy" id="183260"/>
    <lineage>
        <taxon>Eukaryota</taxon>
        <taxon>Viridiplantae</taxon>
        <taxon>Streptophyta</taxon>
        <taxon>Embryophyta</taxon>
        <taxon>Tracheophyta</taxon>
        <taxon>Spermatophyta</taxon>
        <taxon>Magnoliopsida</taxon>
        <taxon>eudicotyledons</taxon>
        <taxon>Gunneridae</taxon>
        <taxon>Pentapetalae</taxon>
        <taxon>rosids</taxon>
        <taxon>malvids</taxon>
        <taxon>Malvales</taxon>
        <taxon>Malvaceae</taxon>
        <taxon>Malvoideae</taxon>
        <taxon>Hibiscus</taxon>
    </lineage>
</organism>
<name>A0ABR2PZU8_9ROSI</name>
<accession>A0ABR2PZU8</accession>